<gene>
    <name evidence="1" type="ORF">KR51_00026970</name>
</gene>
<evidence type="ECO:0000313" key="2">
    <source>
        <dbReference type="Proteomes" id="UP000016960"/>
    </source>
</evidence>
<comment type="caution">
    <text evidence="1">The sequence shown here is derived from an EMBL/GenBank/DDBJ whole genome shotgun (WGS) entry which is preliminary data.</text>
</comment>
<dbReference type="EMBL" id="ASSJ01000070">
    <property type="protein sequence ID" value="ERN40711.1"/>
    <property type="molecule type" value="Genomic_DNA"/>
</dbReference>
<protein>
    <submittedName>
        <fullName evidence="1">Uncharacterized protein</fullName>
    </submittedName>
</protein>
<proteinExistence type="predicted"/>
<reference evidence="1 2" key="1">
    <citation type="submission" date="2013-05" db="EMBL/GenBank/DDBJ databases">
        <title>Draft genome sequence of Rubidibacter lacunae KORDI 51-2.</title>
        <authorList>
            <person name="Choi D.H."/>
            <person name="Noh J.H."/>
            <person name="Kwon K.-K."/>
            <person name="Lee J.-H."/>
            <person name="Ryu J.-Y."/>
        </authorList>
    </citation>
    <scope>NUCLEOTIDE SEQUENCE [LARGE SCALE GENOMIC DNA]</scope>
    <source>
        <strain evidence="1 2">KORDI 51-2</strain>
    </source>
</reference>
<organism evidence="1 2">
    <name type="scientific">Rubidibacter lacunae KORDI 51-2</name>
    <dbReference type="NCBI Taxonomy" id="582515"/>
    <lineage>
        <taxon>Bacteria</taxon>
        <taxon>Bacillati</taxon>
        <taxon>Cyanobacteriota</taxon>
        <taxon>Cyanophyceae</taxon>
        <taxon>Oscillatoriophycideae</taxon>
        <taxon>Chroococcales</taxon>
        <taxon>Aphanothecaceae</taxon>
        <taxon>Rubidibacter</taxon>
    </lineage>
</organism>
<dbReference type="STRING" id="582515.KR51_00026970"/>
<dbReference type="RefSeq" id="WP_022608138.1">
    <property type="nucleotide sequence ID" value="NZ_ASSJ01000070.1"/>
</dbReference>
<dbReference type="AlphaFoldDB" id="U5DGI4"/>
<evidence type="ECO:0000313" key="1">
    <source>
        <dbReference type="EMBL" id="ERN40711.1"/>
    </source>
</evidence>
<sequence length="53" mass="5822">MSQADRKTRDLKLPIEKYLVTAYKQNSQVADIVGKPPDARLKSNCLGCGSIAE</sequence>
<keyword evidence="2" id="KW-1185">Reference proteome</keyword>
<accession>U5DGI4</accession>
<dbReference type="Proteomes" id="UP000016960">
    <property type="component" value="Unassembled WGS sequence"/>
</dbReference>
<dbReference type="InParanoid" id="U5DGI4"/>
<name>U5DGI4_9CHRO</name>